<dbReference type="InterPro" id="IPR002695">
    <property type="entry name" value="PurH-like"/>
</dbReference>
<comment type="caution">
    <text evidence="1">The sequence shown here is derived from an EMBL/GenBank/DDBJ whole genome shotgun (WGS) entry which is preliminary data.</text>
</comment>
<dbReference type="InterPro" id="IPR016193">
    <property type="entry name" value="Cytidine_deaminase-like"/>
</dbReference>
<dbReference type="PANTHER" id="PTHR11692">
    <property type="entry name" value="BIFUNCTIONAL PURINE BIOSYNTHESIS PROTEIN PURH"/>
    <property type="match status" value="1"/>
</dbReference>
<dbReference type="EMBL" id="JAGKQM010000003">
    <property type="protein sequence ID" value="KAH0932949.1"/>
    <property type="molecule type" value="Genomic_DNA"/>
</dbReference>
<gene>
    <name evidence="1" type="ORF">HID58_010066</name>
</gene>
<dbReference type="PANTHER" id="PTHR11692:SF0">
    <property type="entry name" value="BIFUNCTIONAL PURINE BIOSYNTHESIS PROTEIN ATIC"/>
    <property type="match status" value="1"/>
</dbReference>
<name>A0ABQ8DUD0_BRANA</name>
<reference evidence="1 2" key="1">
    <citation type="submission" date="2021-05" db="EMBL/GenBank/DDBJ databases">
        <title>Genome Assembly of Synthetic Allotetraploid Brassica napus Reveals Homoeologous Exchanges between Subgenomes.</title>
        <authorList>
            <person name="Davis J.T."/>
        </authorList>
    </citation>
    <scope>NUCLEOTIDE SEQUENCE [LARGE SCALE GENOMIC DNA]</scope>
    <source>
        <strain evidence="2">cv. Da-Ae</strain>
        <tissue evidence="1">Seedling</tissue>
    </source>
</reference>
<dbReference type="SUPFAM" id="SSF53927">
    <property type="entry name" value="Cytidine deaminase-like"/>
    <property type="match status" value="1"/>
</dbReference>
<proteinExistence type="predicted"/>
<dbReference type="Proteomes" id="UP000824890">
    <property type="component" value="Unassembled WGS sequence"/>
</dbReference>
<keyword evidence="2" id="KW-1185">Reference proteome</keyword>
<feature type="non-terminal residue" evidence="1">
    <location>
        <position position="1"/>
    </location>
</feature>
<evidence type="ECO:0000313" key="1">
    <source>
        <dbReference type="EMBL" id="KAH0932949.1"/>
    </source>
</evidence>
<evidence type="ECO:0000313" key="2">
    <source>
        <dbReference type="Proteomes" id="UP000824890"/>
    </source>
</evidence>
<accession>A0ABQ8DUD0</accession>
<protein>
    <submittedName>
        <fullName evidence="1">Uncharacterized protein</fullName>
    </submittedName>
</protein>
<sequence>LPWMRNRQISRSKALYKSSTKASAISTSASMSKNPAKSPLKLQLNRPPVPWIRKKGLLGSIYSFESAKRKILLGLDLLFMAKRCIAQNRLAVLQEQSLAIEFNWFWFHSCKQFEAISMIKIQSYGNQAEIKVQRFLLKRVLGYCITSLQLQRKEMSNNNYLGVDSAWNCVSDSENPTCAAYRLAVIADPGSTFRGIVAANVKVDKGFFATKRKDIYCVTDHKLTICFTQNIVLSELQYNPVVIDRNMFRFRSFQEFEGYHRPMKASHESHNRFNESLATLAVVLVTAVNTKRIGDGELIVFSGVKMYRAEISVYNNVVKATLCSLANRDIGANHEMPTPQCLVEVSSSNLKRQTIIVTRVVFPAVLPPFVVAESQPDAIDEESTCSWINSFLS</sequence>
<organism evidence="1 2">
    <name type="scientific">Brassica napus</name>
    <name type="common">Rape</name>
    <dbReference type="NCBI Taxonomy" id="3708"/>
    <lineage>
        <taxon>Eukaryota</taxon>
        <taxon>Viridiplantae</taxon>
        <taxon>Streptophyta</taxon>
        <taxon>Embryophyta</taxon>
        <taxon>Tracheophyta</taxon>
        <taxon>Spermatophyta</taxon>
        <taxon>Magnoliopsida</taxon>
        <taxon>eudicotyledons</taxon>
        <taxon>Gunneridae</taxon>
        <taxon>Pentapetalae</taxon>
        <taxon>rosids</taxon>
        <taxon>malvids</taxon>
        <taxon>Brassicales</taxon>
        <taxon>Brassicaceae</taxon>
        <taxon>Brassiceae</taxon>
        <taxon>Brassica</taxon>
    </lineage>
</organism>